<evidence type="ECO:0000313" key="2">
    <source>
        <dbReference type="EMBL" id="CAF0832649.1"/>
    </source>
</evidence>
<organism evidence="2 5">
    <name type="scientific">Adineta steineri</name>
    <dbReference type="NCBI Taxonomy" id="433720"/>
    <lineage>
        <taxon>Eukaryota</taxon>
        <taxon>Metazoa</taxon>
        <taxon>Spiralia</taxon>
        <taxon>Gnathifera</taxon>
        <taxon>Rotifera</taxon>
        <taxon>Eurotatoria</taxon>
        <taxon>Bdelloidea</taxon>
        <taxon>Adinetida</taxon>
        <taxon>Adinetidae</taxon>
        <taxon>Adineta</taxon>
    </lineage>
</organism>
<feature type="transmembrane region" description="Helical" evidence="1">
    <location>
        <begin position="44"/>
        <end position="72"/>
    </location>
</feature>
<keyword evidence="1" id="KW-1133">Transmembrane helix</keyword>
<keyword evidence="1" id="KW-0812">Transmembrane</keyword>
<dbReference type="OrthoDB" id="6157510at2759"/>
<dbReference type="Proteomes" id="UP000663832">
    <property type="component" value="Unassembled WGS sequence"/>
</dbReference>
<accession>A0A813V7D7</accession>
<sequence length="125" mass="13321">MAVNNENPIVQHVLANNSTSTLSISSSSHYPFPLSGSGPTRDPGLVACATVCGLFVISLSLCIPIAELVIGIKYQHQCPIQPKIPIYLIVAGSLTIFMLVVFHASSLVSKCVCVFSPKRHGENVD</sequence>
<evidence type="ECO:0000256" key="1">
    <source>
        <dbReference type="SAM" id="Phobius"/>
    </source>
</evidence>
<name>A0A813V7D7_9BILA</name>
<evidence type="ECO:0000313" key="3">
    <source>
        <dbReference type="EMBL" id="CAF1217109.1"/>
    </source>
</evidence>
<proteinExistence type="predicted"/>
<evidence type="ECO:0000313" key="5">
    <source>
        <dbReference type="Proteomes" id="UP000663877"/>
    </source>
</evidence>
<dbReference type="Proteomes" id="UP000663877">
    <property type="component" value="Unassembled WGS sequence"/>
</dbReference>
<feature type="transmembrane region" description="Helical" evidence="1">
    <location>
        <begin position="84"/>
        <end position="104"/>
    </location>
</feature>
<dbReference type="EMBL" id="CAJNOM010000199">
    <property type="protein sequence ID" value="CAF1217109.1"/>
    <property type="molecule type" value="Genomic_DNA"/>
</dbReference>
<protein>
    <submittedName>
        <fullName evidence="2">Uncharacterized protein</fullName>
    </submittedName>
</protein>
<reference evidence="2" key="1">
    <citation type="submission" date="2021-02" db="EMBL/GenBank/DDBJ databases">
        <authorList>
            <person name="Nowell W R."/>
        </authorList>
    </citation>
    <scope>NUCLEOTIDE SEQUENCE</scope>
</reference>
<comment type="caution">
    <text evidence="2">The sequence shown here is derived from an EMBL/GenBank/DDBJ whole genome shotgun (WGS) entry which is preliminary data.</text>
</comment>
<keyword evidence="4" id="KW-1185">Reference proteome</keyword>
<keyword evidence="1" id="KW-0472">Membrane</keyword>
<gene>
    <name evidence="2" type="ORF">BJG266_LOCUS6871</name>
    <name evidence="3" type="ORF">QVE165_LOCUS26687</name>
</gene>
<dbReference type="EMBL" id="CAJNOI010000020">
    <property type="protein sequence ID" value="CAF0832649.1"/>
    <property type="molecule type" value="Genomic_DNA"/>
</dbReference>
<evidence type="ECO:0000313" key="4">
    <source>
        <dbReference type="Proteomes" id="UP000663832"/>
    </source>
</evidence>
<dbReference type="AlphaFoldDB" id="A0A813V7D7"/>